<evidence type="ECO:0000256" key="5">
    <source>
        <dbReference type="ARBA" id="ARBA00022856"/>
    </source>
</evidence>
<evidence type="ECO:0000313" key="11">
    <source>
        <dbReference type="Proteomes" id="UP000823405"/>
    </source>
</evidence>
<dbReference type="InterPro" id="IPR004648">
    <property type="entry name" value="Oligpept_transpt"/>
</dbReference>
<evidence type="ECO:0000256" key="8">
    <source>
        <dbReference type="ARBA" id="ARBA00023136"/>
    </source>
</evidence>
<gene>
    <name evidence="10" type="ORF">BGZ97_007599</name>
</gene>
<dbReference type="GO" id="GO:0015031">
    <property type="term" value="P:protein transport"/>
    <property type="evidence" value="ECO:0007669"/>
    <property type="project" value="UniProtKB-KW"/>
</dbReference>
<organism evidence="10 11">
    <name type="scientific">Linnemannia gamsii</name>
    <dbReference type="NCBI Taxonomy" id="64522"/>
    <lineage>
        <taxon>Eukaryota</taxon>
        <taxon>Fungi</taxon>
        <taxon>Fungi incertae sedis</taxon>
        <taxon>Mucoromycota</taxon>
        <taxon>Mortierellomycotina</taxon>
        <taxon>Mortierellomycetes</taxon>
        <taxon>Mortierellales</taxon>
        <taxon>Mortierellaceae</taxon>
        <taxon>Linnemannia</taxon>
    </lineage>
</organism>
<dbReference type="EMBL" id="JAAAIN010003391">
    <property type="protein sequence ID" value="KAG0285984.1"/>
    <property type="molecule type" value="Genomic_DNA"/>
</dbReference>
<feature type="transmembrane region" description="Helical" evidence="9">
    <location>
        <begin position="42"/>
        <end position="62"/>
    </location>
</feature>
<dbReference type="Pfam" id="PF03169">
    <property type="entry name" value="OPT"/>
    <property type="match status" value="1"/>
</dbReference>
<keyword evidence="4 9" id="KW-0812">Transmembrane</keyword>
<keyword evidence="3" id="KW-0813">Transport</keyword>
<dbReference type="PANTHER" id="PTHR22601">
    <property type="entry name" value="ISP4 LIKE PROTEIN"/>
    <property type="match status" value="1"/>
</dbReference>
<dbReference type="InterPro" id="IPR004813">
    <property type="entry name" value="OPT"/>
</dbReference>
<evidence type="ECO:0000256" key="3">
    <source>
        <dbReference type="ARBA" id="ARBA00022448"/>
    </source>
</evidence>
<evidence type="ECO:0000256" key="2">
    <source>
        <dbReference type="ARBA" id="ARBA00008807"/>
    </source>
</evidence>
<keyword evidence="6" id="KW-0653">Protein transport</keyword>
<keyword evidence="7 9" id="KW-1133">Transmembrane helix</keyword>
<sequence>MDISIIQKVVYGQDFGFLAYLFLILTTQMLGYDIAGVLRRYLVYPAAMIWPTTLVKVAMFNTLHKDEDLLPGQWSRFEFFCVATLCMFVYQWIPGFVFPVLSSIAWVCWIDPKNPILSQVGGAQGLGAGAISLNWNNIVSYLGSPLVVP</sequence>
<reference evidence="10" key="1">
    <citation type="journal article" date="2020" name="Fungal Divers.">
        <title>Resolving the Mortierellaceae phylogeny through synthesis of multi-gene phylogenetics and phylogenomics.</title>
        <authorList>
            <person name="Vandepol N."/>
            <person name="Liber J."/>
            <person name="Desiro A."/>
            <person name="Na H."/>
            <person name="Kennedy M."/>
            <person name="Barry K."/>
            <person name="Grigoriev I.V."/>
            <person name="Miller A.N."/>
            <person name="O'Donnell K."/>
            <person name="Stajich J.E."/>
            <person name="Bonito G."/>
        </authorList>
    </citation>
    <scope>NUCLEOTIDE SEQUENCE</scope>
    <source>
        <strain evidence="10">NVP60</strain>
    </source>
</reference>
<name>A0A9P6QMT7_9FUNG</name>
<dbReference type="AlphaFoldDB" id="A0A9P6QMT7"/>
<evidence type="ECO:0000256" key="1">
    <source>
        <dbReference type="ARBA" id="ARBA00004141"/>
    </source>
</evidence>
<evidence type="ECO:0000256" key="7">
    <source>
        <dbReference type="ARBA" id="ARBA00022989"/>
    </source>
</evidence>
<comment type="caution">
    <text evidence="10">The sequence shown here is derived from an EMBL/GenBank/DDBJ whole genome shotgun (WGS) entry which is preliminary data.</text>
</comment>
<dbReference type="GO" id="GO:0035673">
    <property type="term" value="F:oligopeptide transmembrane transporter activity"/>
    <property type="evidence" value="ECO:0007669"/>
    <property type="project" value="InterPro"/>
</dbReference>
<feature type="transmembrane region" description="Helical" evidence="9">
    <location>
        <begin position="82"/>
        <end position="109"/>
    </location>
</feature>
<evidence type="ECO:0000256" key="4">
    <source>
        <dbReference type="ARBA" id="ARBA00022692"/>
    </source>
</evidence>
<comment type="similarity">
    <text evidence="2">Belongs to the oligopeptide OPT transporter family.</text>
</comment>
<evidence type="ECO:0000256" key="9">
    <source>
        <dbReference type="SAM" id="Phobius"/>
    </source>
</evidence>
<dbReference type="Proteomes" id="UP000823405">
    <property type="component" value="Unassembled WGS sequence"/>
</dbReference>
<dbReference type="GO" id="GO:0016020">
    <property type="term" value="C:membrane"/>
    <property type="evidence" value="ECO:0007669"/>
    <property type="project" value="UniProtKB-SubCell"/>
</dbReference>
<proteinExistence type="inferred from homology"/>
<feature type="non-terminal residue" evidence="10">
    <location>
        <position position="149"/>
    </location>
</feature>
<dbReference type="OrthoDB" id="9986677at2759"/>
<keyword evidence="5" id="KW-0571">Peptide transport</keyword>
<protein>
    <submittedName>
        <fullName evidence="10">Uncharacterized protein</fullName>
    </submittedName>
</protein>
<feature type="transmembrane region" description="Helical" evidence="9">
    <location>
        <begin position="17"/>
        <end position="35"/>
    </location>
</feature>
<comment type="subcellular location">
    <subcellularLocation>
        <location evidence="1">Membrane</location>
        <topology evidence="1">Multi-pass membrane protein</topology>
    </subcellularLocation>
</comment>
<keyword evidence="8 9" id="KW-0472">Membrane</keyword>
<evidence type="ECO:0000256" key="6">
    <source>
        <dbReference type="ARBA" id="ARBA00022927"/>
    </source>
</evidence>
<evidence type="ECO:0000313" key="10">
    <source>
        <dbReference type="EMBL" id="KAG0285984.1"/>
    </source>
</evidence>
<accession>A0A9P6QMT7</accession>
<keyword evidence="11" id="KW-1185">Reference proteome</keyword>